<accession>A0ABU6YM85</accession>
<dbReference type="Pfam" id="PF11926">
    <property type="entry name" value="DUF3444"/>
    <property type="match status" value="1"/>
</dbReference>
<dbReference type="InterPro" id="IPR024593">
    <property type="entry name" value="DUF3444"/>
</dbReference>
<gene>
    <name evidence="2" type="ORF">PIB30_068173</name>
</gene>
<evidence type="ECO:0000313" key="3">
    <source>
        <dbReference type="Proteomes" id="UP001341840"/>
    </source>
</evidence>
<reference evidence="2 3" key="1">
    <citation type="journal article" date="2023" name="Plants (Basel)">
        <title>Bridging the Gap: Combining Genomics and Transcriptomics Approaches to Understand Stylosanthes scabra, an Orphan Legume from the Brazilian Caatinga.</title>
        <authorList>
            <person name="Ferreira-Neto J.R.C."/>
            <person name="da Silva M.D."/>
            <person name="Binneck E."/>
            <person name="de Melo N.F."/>
            <person name="da Silva R.H."/>
            <person name="de Melo A.L.T.M."/>
            <person name="Pandolfi V."/>
            <person name="Bustamante F.O."/>
            <person name="Brasileiro-Vidal A.C."/>
            <person name="Benko-Iseppon A.M."/>
        </authorList>
    </citation>
    <scope>NUCLEOTIDE SEQUENCE [LARGE SCALE GENOMIC DNA]</scope>
    <source>
        <tissue evidence="2">Leaves</tissue>
    </source>
</reference>
<evidence type="ECO:0000259" key="1">
    <source>
        <dbReference type="Pfam" id="PF11926"/>
    </source>
</evidence>
<name>A0ABU6YM85_9FABA</name>
<organism evidence="2 3">
    <name type="scientific">Stylosanthes scabra</name>
    <dbReference type="NCBI Taxonomy" id="79078"/>
    <lineage>
        <taxon>Eukaryota</taxon>
        <taxon>Viridiplantae</taxon>
        <taxon>Streptophyta</taxon>
        <taxon>Embryophyta</taxon>
        <taxon>Tracheophyta</taxon>
        <taxon>Spermatophyta</taxon>
        <taxon>Magnoliopsida</taxon>
        <taxon>eudicotyledons</taxon>
        <taxon>Gunneridae</taxon>
        <taxon>Pentapetalae</taxon>
        <taxon>rosids</taxon>
        <taxon>fabids</taxon>
        <taxon>Fabales</taxon>
        <taxon>Fabaceae</taxon>
        <taxon>Papilionoideae</taxon>
        <taxon>50 kb inversion clade</taxon>
        <taxon>dalbergioids sensu lato</taxon>
        <taxon>Dalbergieae</taxon>
        <taxon>Pterocarpus clade</taxon>
        <taxon>Stylosanthes</taxon>
    </lineage>
</organism>
<comment type="caution">
    <text evidence="2">The sequence shown here is derived from an EMBL/GenBank/DDBJ whole genome shotgun (WGS) entry which is preliminary data.</text>
</comment>
<dbReference type="PANTHER" id="PTHR47374">
    <property type="entry name" value="ENDOSOME ANTIGEN-LIKE PROTEIN, PUTATIVE (DUF3444)-RELATED"/>
    <property type="match status" value="1"/>
</dbReference>
<dbReference type="EMBL" id="JASCZI010242381">
    <property type="protein sequence ID" value="MED6210862.1"/>
    <property type="molecule type" value="Genomic_DNA"/>
</dbReference>
<feature type="domain" description="DUF3444" evidence="1">
    <location>
        <begin position="2"/>
        <end position="120"/>
    </location>
</feature>
<evidence type="ECO:0000313" key="2">
    <source>
        <dbReference type="EMBL" id="MED6210862.1"/>
    </source>
</evidence>
<dbReference type="PANTHER" id="PTHR47374:SF2">
    <property type="entry name" value="OS01G0927400 PROTEIN"/>
    <property type="match status" value="1"/>
</dbReference>
<keyword evidence="3" id="KW-1185">Reference proteome</keyword>
<dbReference type="Proteomes" id="UP001341840">
    <property type="component" value="Unassembled WGS sequence"/>
</dbReference>
<proteinExistence type="predicted"/>
<protein>
    <recommendedName>
        <fullName evidence="1">DUF3444 domain-containing protein</fullName>
    </recommendedName>
</protein>
<sequence>MFKPCNSKVVLKMSHFSHLVNYGATRPQQHYLIYPQKGEIWAVYKNLGHADNEKSQCGMVEIISEFSKENGIRVAKLEEVHNCVTFFCRKQCEGFDICFTVSEADMHRFSHQVVSYRVPGIEMYGIPEDN</sequence>